<organism evidence="4 5">
    <name type="scientific">Candolleomyces aberdarensis</name>
    <dbReference type="NCBI Taxonomy" id="2316362"/>
    <lineage>
        <taxon>Eukaryota</taxon>
        <taxon>Fungi</taxon>
        <taxon>Dikarya</taxon>
        <taxon>Basidiomycota</taxon>
        <taxon>Agaricomycotina</taxon>
        <taxon>Agaricomycetes</taxon>
        <taxon>Agaricomycetidae</taxon>
        <taxon>Agaricales</taxon>
        <taxon>Agaricineae</taxon>
        <taxon>Psathyrellaceae</taxon>
        <taxon>Candolleomyces</taxon>
    </lineage>
</organism>
<accession>A0A4Q2DUK1</accession>
<dbReference type="AlphaFoldDB" id="A0A4Q2DUK1"/>
<comment type="function">
    <text evidence="2">Plays an essential role in initiation of the G0 program by preventing the degradation of specific nutrient-regulated mRNAs via the 5'-3' mRNA decay pathway.</text>
</comment>
<dbReference type="PANTHER" id="PTHR10358">
    <property type="entry name" value="ENDOSULFINE"/>
    <property type="match status" value="1"/>
</dbReference>
<evidence type="ECO:0000256" key="2">
    <source>
        <dbReference type="RuleBase" id="RU363120"/>
    </source>
</evidence>
<comment type="similarity">
    <text evidence="1 2">Belongs to the endosulfine family.</text>
</comment>
<dbReference type="STRING" id="2316362.A0A4Q2DUK1"/>
<feature type="compositionally biased region" description="Low complexity" evidence="3">
    <location>
        <begin position="131"/>
        <end position="148"/>
    </location>
</feature>
<dbReference type="PANTHER" id="PTHR10358:SF6">
    <property type="entry name" value="ENDOSULFINE, ISOFORM A"/>
    <property type="match status" value="1"/>
</dbReference>
<evidence type="ECO:0000313" key="5">
    <source>
        <dbReference type="Proteomes" id="UP000290288"/>
    </source>
</evidence>
<proteinExistence type="inferred from homology"/>
<evidence type="ECO:0000256" key="3">
    <source>
        <dbReference type="SAM" id="MobiDB-lite"/>
    </source>
</evidence>
<protein>
    <recommendedName>
        <fullName evidence="2">mRNA stability protein</fullName>
    </recommendedName>
</protein>
<dbReference type="Pfam" id="PF04667">
    <property type="entry name" value="Endosulfine"/>
    <property type="match status" value="1"/>
</dbReference>
<evidence type="ECO:0000313" key="4">
    <source>
        <dbReference type="EMBL" id="RXW23406.1"/>
    </source>
</evidence>
<feature type="region of interest" description="Disordered" evidence="3">
    <location>
        <begin position="47"/>
        <end position="148"/>
    </location>
</feature>
<comment type="caution">
    <text evidence="4">The sequence shown here is derived from an EMBL/GenBank/DDBJ whole genome shotgun (WGS) entry which is preliminary data.</text>
</comment>
<name>A0A4Q2DUK1_9AGAR</name>
<dbReference type="OrthoDB" id="5949865at2759"/>
<sequence length="175" mass="18275">MHPAQRNKVDISEQQLFGKYGKLPTHKNILMKMQKERKYFDSGDYALSKAGKAPQSTVGTAIPNPENIPHATPGTPGHPALSISPTNSTSPVVKESGLASDENTTPPVDDQIVTEAESTPAATDATMTDVTEPTASAEEAPAELPAPTASIEVDPVSVLASNASETVVTASKSPE</sequence>
<dbReference type="GO" id="GO:0005737">
    <property type="term" value="C:cytoplasm"/>
    <property type="evidence" value="ECO:0007669"/>
    <property type="project" value="TreeGrafter"/>
</dbReference>
<evidence type="ECO:0000256" key="1">
    <source>
        <dbReference type="ARBA" id="ARBA00010520"/>
    </source>
</evidence>
<dbReference type="GO" id="GO:0004864">
    <property type="term" value="F:protein phosphatase inhibitor activity"/>
    <property type="evidence" value="ECO:0007669"/>
    <property type="project" value="TreeGrafter"/>
</dbReference>
<reference evidence="4 5" key="1">
    <citation type="submission" date="2019-01" db="EMBL/GenBank/DDBJ databases">
        <title>Draft genome sequence of Psathyrella aberdarensis IHI B618.</title>
        <authorList>
            <person name="Buettner E."/>
            <person name="Kellner H."/>
        </authorList>
    </citation>
    <scope>NUCLEOTIDE SEQUENCE [LARGE SCALE GENOMIC DNA]</scope>
    <source>
        <strain evidence="4 5">IHI B618</strain>
    </source>
</reference>
<dbReference type="Proteomes" id="UP000290288">
    <property type="component" value="Unassembled WGS sequence"/>
</dbReference>
<dbReference type="EMBL" id="SDEE01000043">
    <property type="protein sequence ID" value="RXW23406.1"/>
    <property type="molecule type" value="Genomic_DNA"/>
</dbReference>
<gene>
    <name evidence="4" type="ORF">EST38_g2462</name>
</gene>
<feature type="compositionally biased region" description="Polar residues" evidence="3">
    <location>
        <begin position="116"/>
        <end position="129"/>
    </location>
</feature>
<keyword evidence="5" id="KW-1185">Reference proteome</keyword>
<dbReference type="InterPro" id="IPR006760">
    <property type="entry name" value="Endosulphine"/>
</dbReference>